<evidence type="ECO:0000313" key="2">
    <source>
        <dbReference type="Proteomes" id="UP000054776"/>
    </source>
</evidence>
<dbReference type="InParanoid" id="A0A0V1B8C7"/>
<protein>
    <submittedName>
        <fullName evidence="1">Uncharacterized protein</fullName>
    </submittedName>
</protein>
<accession>A0A0V1B8C7</accession>
<dbReference type="EMBL" id="JYDH01000085">
    <property type="protein sequence ID" value="KRY33233.1"/>
    <property type="molecule type" value="Genomic_DNA"/>
</dbReference>
<comment type="caution">
    <text evidence="1">The sequence shown here is derived from an EMBL/GenBank/DDBJ whole genome shotgun (WGS) entry which is preliminary data.</text>
</comment>
<sequence length="122" mass="13867">MNESIVDNHKVDHFVWCKEPQCIGHVLPNKGALGTRIEKAVDNHTLAILPESACAHALQADLMSASTRGQHAALRLQWLRRFVLKRRLRRVQKPMMMTLTSRHRTFPSRPASSRLVAILQTP</sequence>
<organism evidence="1 2">
    <name type="scientific">Trichinella spiralis</name>
    <name type="common">Trichina worm</name>
    <dbReference type="NCBI Taxonomy" id="6334"/>
    <lineage>
        <taxon>Eukaryota</taxon>
        <taxon>Metazoa</taxon>
        <taxon>Ecdysozoa</taxon>
        <taxon>Nematoda</taxon>
        <taxon>Enoplea</taxon>
        <taxon>Dorylaimia</taxon>
        <taxon>Trichinellida</taxon>
        <taxon>Trichinellidae</taxon>
        <taxon>Trichinella</taxon>
    </lineage>
</organism>
<dbReference type="Proteomes" id="UP000054776">
    <property type="component" value="Unassembled WGS sequence"/>
</dbReference>
<evidence type="ECO:0000313" key="1">
    <source>
        <dbReference type="EMBL" id="KRY33233.1"/>
    </source>
</evidence>
<proteinExistence type="predicted"/>
<name>A0A0V1B8C7_TRISP</name>
<reference evidence="1 2" key="1">
    <citation type="submission" date="2015-01" db="EMBL/GenBank/DDBJ databases">
        <title>Evolution of Trichinella species and genotypes.</title>
        <authorList>
            <person name="Korhonen P.K."/>
            <person name="Edoardo P."/>
            <person name="Giuseppe L.R."/>
            <person name="Gasser R.B."/>
        </authorList>
    </citation>
    <scope>NUCLEOTIDE SEQUENCE [LARGE SCALE GENOMIC DNA]</scope>
    <source>
        <strain evidence="1">ISS3</strain>
    </source>
</reference>
<gene>
    <name evidence="1" type="ORF">T01_15229</name>
</gene>
<keyword evidence="2" id="KW-1185">Reference proteome</keyword>
<dbReference type="AlphaFoldDB" id="A0A0V1B8C7"/>